<dbReference type="EMBL" id="DAKRPA010000032">
    <property type="protein sequence ID" value="DBA02409.1"/>
    <property type="molecule type" value="Genomic_DNA"/>
</dbReference>
<feature type="signal peptide" evidence="7">
    <location>
        <begin position="1"/>
        <end position="17"/>
    </location>
</feature>
<dbReference type="SUPFAM" id="SSF103481">
    <property type="entry name" value="Multidrug resistance efflux transporter EmrE"/>
    <property type="match status" value="1"/>
</dbReference>
<comment type="caution">
    <text evidence="8">The sequence shown here is derived from an EMBL/GenBank/DDBJ whole genome shotgun (WGS) entry which is preliminary data.</text>
</comment>
<dbReference type="Proteomes" id="UP001146120">
    <property type="component" value="Unassembled WGS sequence"/>
</dbReference>
<keyword evidence="4 6" id="KW-0472">Membrane</keyword>
<keyword evidence="7" id="KW-0732">Signal</keyword>
<reference evidence="8" key="2">
    <citation type="journal article" date="2023" name="Microbiol Resour">
        <title>Decontamination and Annotation of the Draft Genome Sequence of the Oomycete Lagenidium giganteum ARSEF 373.</title>
        <authorList>
            <person name="Morgan W.R."/>
            <person name="Tartar A."/>
        </authorList>
    </citation>
    <scope>NUCLEOTIDE SEQUENCE</scope>
    <source>
        <strain evidence="8">ARSEF 373</strain>
    </source>
</reference>
<feature type="transmembrane region" description="Helical" evidence="6">
    <location>
        <begin position="274"/>
        <end position="293"/>
    </location>
</feature>
<feature type="transmembrane region" description="Helical" evidence="6">
    <location>
        <begin position="246"/>
        <end position="265"/>
    </location>
</feature>
<dbReference type="PANTHER" id="PTHR12570:SF9">
    <property type="entry name" value="MAGNESIUM TRANSPORTER NIPA8-RELATED"/>
    <property type="match status" value="1"/>
</dbReference>
<evidence type="ECO:0000256" key="7">
    <source>
        <dbReference type="SAM" id="SignalP"/>
    </source>
</evidence>
<feature type="transmembrane region" description="Helical" evidence="6">
    <location>
        <begin position="343"/>
        <end position="362"/>
    </location>
</feature>
<dbReference type="GO" id="GO:0015095">
    <property type="term" value="F:magnesium ion transmembrane transporter activity"/>
    <property type="evidence" value="ECO:0007669"/>
    <property type="project" value="InterPro"/>
</dbReference>
<dbReference type="PANTHER" id="PTHR12570">
    <property type="match status" value="1"/>
</dbReference>
<feature type="transmembrane region" description="Helical" evidence="6">
    <location>
        <begin position="451"/>
        <end position="469"/>
    </location>
</feature>
<dbReference type="Gene3D" id="1.10.2000.10">
    <property type="entry name" value="Frizzled cysteine-rich domain"/>
    <property type="match status" value="1"/>
</dbReference>
<evidence type="ECO:0000256" key="2">
    <source>
        <dbReference type="ARBA" id="ARBA00022692"/>
    </source>
</evidence>
<dbReference type="InterPro" id="IPR037185">
    <property type="entry name" value="EmrE-like"/>
</dbReference>
<sequence>MWMWRSIAAALAAVVVAAPRASASGGECSSSCGTPSGLTFCSHLSFAVCPGEASWEELDQVAQAGFTQWATNETMLRTLPQHASETAEQLNHSIALMDLSNASSPCSHFLRSLQCAMHFPVCEIGRAYKRVCQASCRDRAKKTCPGLAHICDRANQTEIETKGKCFKLDYNGPAVGMWIAGFTISLIFSVLNSVGINLQKLSMTRNDASSEKKGTFKQPLWVLGFMLVCLGSILDFVAFGMAPQTLLAPLAALSLVWNMFIAPIFHKEKVTRQNIVATIIIFAGVTLTVIFAGHGTPDYELEDLVRLYKQPVMYLYVLCVGSFLAGLFQFSRYIERTHNYEGGLYHIICYGGIAGTFGGQSVLLAKSTVELFKSAIWGQSGWYMFTQLASYLIMIGLGLCLACQVHFLNGGLARFDALVVIPVYQSFWILMSVLGGIMYFEEYVSMTKTQLLMFTLGGIITITGIIVLLKTRRDSDGSESGRYVELSVTPSSAWNADDSDEEEVQLKLDSKADEDDEEHSAGAKIAPNPTRATSLSTASTSSTKSKRTSEGSEISSAIYRSSNASKSTMSPRAGRAKQQNEDDDFI</sequence>
<gene>
    <name evidence="8" type="ORF">N0F65_007228</name>
</gene>
<feature type="region of interest" description="Disordered" evidence="5">
    <location>
        <begin position="510"/>
        <end position="586"/>
    </location>
</feature>
<keyword evidence="9" id="KW-1185">Reference proteome</keyword>
<evidence type="ECO:0000256" key="1">
    <source>
        <dbReference type="ARBA" id="ARBA00004141"/>
    </source>
</evidence>
<evidence type="ECO:0000313" key="8">
    <source>
        <dbReference type="EMBL" id="DBA02409.1"/>
    </source>
</evidence>
<feature type="compositionally biased region" description="Low complexity" evidence="5">
    <location>
        <begin position="530"/>
        <end position="543"/>
    </location>
</feature>
<evidence type="ECO:0000313" key="9">
    <source>
        <dbReference type="Proteomes" id="UP001146120"/>
    </source>
</evidence>
<protein>
    <submittedName>
        <fullName evidence="8">Uncharacterized protein</fullName>
    </submittedName>
</protein>
<dbReference type="AlphaFoldDB" id="A0AAV2Z8R7"/>
<proteinExistence type="predicted"/>
<organism evidence="8 9">
    <name type="scientific">Lagenidium giganteum</name>
    <dbReference type="NCBI Taxonomy" id="4803"/>
    <lineage>
        <taxon>Eukaryota</taxon>
        <taxon>Sar</taxon>
        <taxon>Stramenopiles</taxon>
        <taxon>Oomycota</taxon>
        <taxon>Peronosporomycetes</taxon>
        <taxon>Pythiales</taxon>
        <taxon>Pythiaceae</taxon>
    </lineage>
</organism>
<evidence type="ECO:0000256" key="5">
    <source>
        <dbReference type="SAM" id="MobiDB-lite"/>
    </source>
</evidence>
<keyword evidence="2 6" id="KW-0812">Transmembrane</keyword>
<feature type="transmembrane region" description="Helical" evidence="6">
    <location>
        <begin position="313"/>
        <end position="331"/>
    </location>
</feature>
<feature type="transmembrane region" description="Helical" evidence="6">
    <location>
        <begin position="415"/>
        <end position="439"/>
    </location>
</feature>
<dbReference type="InterPro" id="IPR036790">
    <property type="entry name" value="Frizzled_dom_sf"/>
</dbReference>
<comment type="subcellular location">
    <subcellularLocation>
        <location evidence="1">Membrane</location>
        <topology evidence="1">Multi-pass membrane protein</topology>
    </subcellularLocation>
</comment>
<feature type="transmembrane region" description="Helical" evidence="6">
    <location>
        <begin position="219"/>
        <end position="240"/>
    </location>
</feature>
<evidence type="ECO:0000256" key="3">
    <source>
        <dbReference type="ARBA" id="ARBA00022989"/>
    </source>
</evidence>
<reference evidence="8" key="1">
    <citation type="submission" date="2022-11" db="EMBL/GenBank/DDBJ databases">
        <authorList>
            <person name="Morgan W.R."/>
            <person name="Tartar A."/>
        </authorList>
    </citation>
    <scope>NUCLEOTIDE SEQUENCE</scope>
    <source>
        <strain evidence="8">ARSEF 373</strain>
    </source>
</reference>
<dbReference type="GO" id="GO:0016020">
    <property type="term" value="C:membrane"/>
    <property type="evidence" value="ECO:0007669"/>
    <property type="project" value="UniProtKB-SubCell"/>
</dbReference>
<accession>A0AAV2Z8R7</accession>
<dbReference type="Pfam" id="PF05653">
    <property type="entry name" value="Mg_trans_NIPA"/>
    <property type="match status" value="1"/>
</dbReference>
<feature type="compositionally biased region" description="Polar residues" evidence="5">
    <location>
        <begin position="551"/>
        <end position="570"/>
    </location>
</feature>
<name>A0AAV2Z8R7_9STRA</name>
<dbReference type="InterPro" id="IPR008521">
    <property type="entry name" value="Mg_trans_NIPA"/>
</dbReference>
<keyword evidence="3 6" id="KW-1133">Transmembrane helix</keyword>
<evidence type="ECO:0000256" key="6">
    <source>
        <dbReference type="SAM" id="Phobius"/>
    </source>
</evidence>
<feature type="chain" id="PRO_5043696652" evidence="7">
    <location>
        <begin position="18"/>
        <end position="586"/>
    </location>
</feature>
<evidence type="ECO:0000256" key="4">
    <source>
        <dbReference type="ARBA" id="ARBA00023136"/>
    </source>
</evidence>
<feature type="transmembrane region" description="Helical" evidence="6">
    <location>
        <begin position="175"/>
        <end position="198"/>
    </location>
</feature>
<feature type="transmembrane region" description="Helical" evidence="6">
    <location>
        <begin position="382"/>
        <end position="403"/>
    </location>
</feature>